<gene>
    <name evidence="2" type="ORF">BD410DRAFT_684532</name>
</gene>
<dbReference type="OrthoDB" id="191139at2759"/>
<dbReference type="STRING" id="50990.A0A4Y7PZX4"/>
<dbReference type="InterPro" id="IPR036291">
    <property type="entry name" value="NAD(P)-bd_dom_sf"/>
</dbReference>
<dbReference type="PRINTS" id="PR00081">
    <property type="entry name" value="GDHRDH"/>
</dbReference>
<organism evidence="2 3">
    <name type="scientific">Rickenella mellea</name>
    <dbReference type="NCBI Taxonomy" id="50990"/>
    <lineage>
        <taxon>Eukaryota</taxon>
        <taxon>Fungi</taxon>
        <taxon>Dikarya</taxon>
        <taxon>Basidiomycota</taxon>
        <taxon>Agaricomycotina</taxon>
        <taxon>Agaricomycetes</taxon>
        <taxon>Hymenochaetales</taxon>
        <taxon>Rickenellaceae</taxon>
        <taxon>Rickenella</taxon>
    </lineage>
</organism>
<dbReference type="GO" id="GO:0016491">
    <property type="term" value="F:oxidoreductase activity"/>
    <property type="evidence" value="ECO:0007669"/>
    <property type="project" value="UniProtKB-KW"/>
</dbReference>
<name>A0A4Y7PZX4_9AGAM</name>
<evidence type="ECO:0000313" key="2">
    <source>
        <dbReference type="EMBL" id="TDL20586.1"/>
    </source>
</evidence>
<sequence length="309" mass="34221">MGILVSLISQGFPPKSKFEVKDIPDLTGKVVIVTGGNTGIGKETVKALLTHNAKVYLAARSKEKAEEAIRDLQKDTGREAIFLQLDLADLSNVRKSAEAFLSKEQELHILFNNGGVMFCPIDQLTKDGYDLQFGTNVLGHFFFTQLLMPALINAAKSSPGTKARVVTTSSFANYIGDLKWDTFGDTPARKKTSSQDLYSQSKFGNVVFARELARRYADQGILSFSLNPGNIQTDLQRHLGARTRGLMNYMLYDPPYGALTQLYAGTSPEVVDLNGEFFIPWARKGKPHPKTQDPAVGEKLWEWLEAQVQ</sequence>
<evidence type="ECO:0000256" key="1">
    <source>
        <dbReference type="ARBA" id="ARBA00023002"/>
    </source>
</evidence>
<reference evidence="2 3" key="1">
    <citation type="submission" date="2018-06" db="EMBL/GenBank/DDBJ databases">
        <title>A transcriptomic atlas of mushroom development highlights an independent origin of complex multicellularity.</title>
        <authorList>
            <consortium name="DOE Joint Genome Institute"/>
            <person name="Krizsan K."/>
            <person name="Almasi E."/>
            <person name="Merenyi Z."/>
            <person name="Sahu N."/>
            <person name="Viragh M."/>
            <person name="Koszo T."/>
            <person name="Mondo S."/>
            <person name="Kiss B."/>
            <person name="Balint B."/>
            <person name="Kues U."/>
            <person name="Barry K."/>
            <person name="Hegedus J.C."/>
            <person name="Henrissat B."/>
            <person name="Johnson J."/>
            <person name="Lipzen A."/>
            <person name="Ohm R."/>
            <person name="Nagy I."/>
            <person name="Pangilinan J."/>
            <person name="Yan J."/>
            <person name="Xiong Y."/>
            <person name="Grigoriev I.V."/>
            <person name="Hibbett D.S."/>
            <person name="Nagy L.G."/>
        </authorList>
    </citation>
    <scope>NUCLEOTIDE SEQUENCE [LARGE SCALE GENOMIC DNA]</scope>
    <source>
        <strain evidence="2 3">SZMC22713</strain>
    </source>
</reference>
<dbReference type="EMBL" id="ML170187">
    <property type="protein sequence ID" value="TDL20586.1"/>
    <property type="molecule type" value="Genomic_DNA"/>
</dbReference>
<dbReference type="Proteomes" id="UP000294933">
    <property type="component" value="Unassembled WGS sequence"/>
</dbReference>
<dbReference type="PANTHER" id="PTHR43157">
    <property type="entry name" value="PHOSPHATIDYLINOSITOL-GLYCAN BIOSYNTHESIS CLASS F PROTEIN-RELATED"/>
    <property type="match status" value="1"/>
</dbReference>
<proteinExistence type="predicted"/>
<dbReference type="SUPFAM" id="SSF51735">
    <property type="entry name" value="NAD(P)-binding Rossmann-fold domains"/>
    <property type="match status" value="1"/>
</dbReference>
<dbReference type="VEuPathDB" id="FungiDB:BD410DRAFT_684532"/>
<evidence type="ECO:0000313" key="3">
    <source>
        <dbReference type="Proteomes" id="UP000294933"/>
    </source>
</evidence>
<protein>
    <submittedName>
        <fullName evidence="2">NAD(P)-binding protein</fullName>
    </submittedName>
</protein>
<feature type="non-terminal residue" evidence="2">
    <location>
        <position position="309"/>
    </location>
</feature>
<keyword evidence="3" id="KW-1185">Reference proteome</keyword>
<keyword evidence="1" id="KW-0560">Oxidoreductase</keyword>
<dbReference type="InterPro" id="IPR002347">
    <property type="entry name" value="SDR_fam"/>
</dbReference>
<dbReference type="PANTHER" id="PTHR43157:SF31">
    <property type="entry name" value="PHOSPHATIDYLINOSITOL-GLYCAN BIOSYNTHESIS CLASS F PROTEIN"/>
    <property type="match status" value="1"/>
</dbReference>
<dbReference type="Gene3D" id="3.40.50.720">
    <property type="entry name" value="NAD(P)-binding Rossmann-like Domain"/>
    <property type="match status" value="1"/>
</dbReference>
<dbReference type="AlphaFoldDB" id="A0A4Y7PZX4"/>
<accession>A0A4Y7PZX4</accession>
<dbReference type="Pfam" id="PF00106">
    <property type="entry name" value="adh_short"/>
    <property type="match status" value="1"/>
</dbReference>